<feature type="transmembrane region" description="Helical" evidence="1">
    <location>
        <begin position="6"/>
        <end position="21"/>
    </location>
</feature>
<keyword evidence="1" id="KW-0812">Transmembrane</keyword>
<dbReference type="Proteomes" id="UP001430953">
    <property type="component" value="Unassembled WGS sequence"/>
</dbReference>
<accession>A0AAW2GBJ6</accession>
<protein>
    <submittedName>
        <fullName evidence="2">Uncharacterized protein</fullName>
    </submittedName>
</protein>
<keyword evidence="3" id="KW-1185">Reference proteome</keyword>
<sequence length="191" mass="21797">MKSHHGLIAVYGSVAGFYFLYERASNFRKIPSEQLSDFPHRNLNEHGFSNTDRNLRVVGFSSMVYPLNTRIPVLRGAKLYHFAKLNALAWLYLSPPLVAITSLTRGCYTSIIICLTIGSNNQLHCARLFDHRFSTFQKFVLNNSINRKNTVSNELILTIIRSYVLNKITISGKDKLVKVRFLINGEKQIFA</sequence>
<evidence type="ECO:0000256" key="1">
    <source>
        <dbReference type="SAM" id="Phobius"/>
    </source>
</evidence>
<keyword evidence="1" id="KW-0472">Membrane</keyword>
<evidence type="ECO:0000313" key="2">
    <source>
        <dbReference type="EMBL" id="KAL0125383.1"/>
    </source>
</evidence>
<keyword evidence="1" id="KW-1133">Transmembrane helix</keyword>
<comment type="caution">
    <text evidence="2">The sequence shown here is derived from an EMBL/GenBank/DDBJ whole genome shotgun (WGS) entry which is preliminary data.</text>
</comment>
<reference evidence="2 3" key="1">
    <citation type="submission" date="2023-03" db="EMBL/GenBank/DDBJ databases">
        <title>High recombination rates correlate with genetic variation in Cardiocondyla obscurior ants.</title>
        <authorList>
            <person name="Errbii M."/>
        </authorList>
    </citation>
    <scope>NUCLEOTIDE SEQUENCE [LARGE SCALE GENOMIC DNA]</scope>
    <source>
        <strain evidence="2">Alpha-2009</strain>
        <tissue evidence="2">Whole body</tissue>
    </source>
</reference>
<organism evidence="2 3">
    <name type="scientific">Cardiocondyla obscurior</name>
    <dbReference type="NCBI Taxonomy" id="286306"/>
    <lineage>
        <taxon>Eukaryota</taxon>
        <taxon>Metazoa</taxon>
        <taxon>Ecdysozoa</taxon>
        <taxon>Arthropoda</taxon>
        <taxon>Hexapoda</taxon>
        <taxon>Insecta</taxon>
        <taxon>Pterygota</taxon>
        <taxon>Neoptera</taxon>
        <taxon>Endopterygota</taxon>
        <taxon>Hymenoptera</taxon>
        <taxon>Apocrita</taxon>
        <taxon>Aculeata</taxon>
        <taxon>Formicoidea</taxon>
        <taxon>Formicidae</taxon>
        <taxon>Myrmicinae</taxon>
        <taxon>Cardiocondyla</taxon>
    </lineage>
</organism>
<evidence type="ECO:0000313" key="3">
    <source>
        <dbReference type="Proteomes" id="UP001430953"/>
    </source>
</evidence>
<proteinExistence type="predicted"/>
<dbReference type="AlphaFoldDB" id="A0AAW2GBJ6"/>
<gene>
    <name evidence="2" type="ORF">PUN28_004490</name>
</gene>
<dbReference type="EMBL" id="JADYXP020000004">
    <property type="protein sequence ID" value="KAL0125383.1"/>
    <property type="molecule type" value="Genomic_DNA"/>
</dbReference>
<name>A0AAW2GBJ6_9HYME</name>